<evidence type="ECO:0000256" key="1">
    <source>
        <dbReference type="ARBA" id="ARBA00004651"/>
    </source>
</evidence>
<reference evidence="9" key="2">
    <citation type="submission" date="2020-09" db="EMBL/GenBank/DDBJ databases">
        <authorList>
            <person name="Sun Q."/>
            <person name="Kim S."/>
        </authorList>
    </citation>
    <scope>NUCLEOTIDE SEQUENCE</scope>
    <source>
        <strain evidence="9">KCTC 42651</strain>
    </source>
</reference>
<feature type="transmembrane region" description="Helical" evidence="7">
    <location>
        <begin position="12"/>
        <end position="36"/>
    </location>
</feature>
<comment type="similarity">
    <text evidence="7">Belongs to the TRAP transporter small permease family.</text>
</comment>
<organism evidence="9 10">
    <name type="scientific">Thalassobaculum fulvum</name>
    <dbReference type="NCBI Taxonomy" id="1633335"/>
    <lineage>
        <taxon>Bacteria</taxon>
        <taxon>Pseudomonadati</taxon>
        <taxon>Pseudomonadota</taxon>
        <taxon>Alphaproteobacteria</taxon>
        <taxon>Rhodospirillales</taxon>
        <taxon>Thalassobaculaceae</taxon>
        <taxon>Thalassobaculum</taxon>
    </lineage>
</organism>
<comment type="caution">
    <text evidence="9">The sequence shown here is derived from an EMBL/GenBank/DDBJ whole genome shotgun (WGS) entry which is preliminary data.</text>
</comment>
<gene>
    <name evidence="9" type="ORF">GCM10017083_48420</name>
</gene>
<protein>
    <recommendedName>
        <fullName evidence="7">TRAP transporter small permease protein</fullName>
    </recommendedName>
</protein>
<dbReference type="EMBL" id="BMZS01000012">
    <property type="protein sequence ID" value="GHD61223.1"/>
    <property type="molecule type" value="Genomic_DNA"/>
</dbReference>
<comment type="subcellular location">
    <subcellularLocation>
        <location evidence="7">Cell inner membrane</location>
        <topology evidence="7">Multi-pass membrane protein</topology>
    </subcellularLocation>
    <subcellularLocation>
        <location evidence="1">Cell membrane</location>
        <topology evidence="1">Multi-pass membrane protein</topology>
    </subcellularLocation>
</comment>
<sequence length="164" mass="17439">MKHAVERLAVWTALAGGGVLVALVVLTCVSIAGRALTGVGLGPIPGDYELVEIGIGFAVFAALPWCHLNRGHATVELFAPVFGPRLNRVLDAVIDLAVLATALLLTWRLAVGMLDKKAYFETTFILEIQIWQAYALGLVGAAVFCLIALWKAGDSVWRIAGGRS</sequence>
<dbReference type="Proteomes" id="UP000630353">
    <property type="component" value="Unassembled WGS sequence"/>
</dbReference>
<feature type="transmembrane region" description="Helical" evidence="7">
    <location>
        <begin position="130"/>
        <end position="150"/>
    </location>
</feature>
<evidence type="ECO:0000256" key="3">
    <source>
        <dbReference type="ARBA" id="ARBA00022475"/>
    </source>
</evidence>
<dbReference type="InterPro" id="IPR055348">
    <property type="entry name" value="DctQ"/>
</dbReference>
<evidence type="ECO:0000256" key="5">
    <source>
        <dbReference type="ARBA" id="ARBA00022989"/>
    </source>
</evidence>
<dbReference type="GO" id="GO:0005886">
    <property type="term" value="C:plasma membrane"/>
    <property type="evidence" value="ECO:0007669"/>
    <property type="project" value="UniProtKB-SubCell"/>
</dbReference>
<feature type="domain" description="Tripartite ATP-independent periplasmic transporters DctQ component" evidence="8">
    <location>
        <begin position="23"/>
        <end position="149"/>
    </location>
</feature>
<dbReference type="Pfam" id="PF04290">
    <property type="entry name" value="DctQ"/>
    <property type="match status" value="1"/>
</dbReference>
<evidence type="ECO:0000256" key="4">
    <source>
        <dbReference type="ARBA" id="ARBA00022692"/>
    </source>
</evidence>
<proteinExistence type="inferred from homology"/>
<evidence type="ECO:0000256" key="2">
    <source>
        <dbReference type="ARBA" id="ARBA00022448"/>
    </source>
</evidence>
<evidence type="ECO:0000259" key="8">
    <source>
        <dbReference type="Pfam" id="PF04290"/>
    </source>
</evidence>
<keyword evidence="3" id="KW-1003">Cell membrane</keyword>
<name>A0A918XWG9_9PROT</name>
<keyword evidence="5 7" id="KW-1133">Transmembrane helix</keyword>
<feature type="transmembrane region" description="Helical" evidence="7">
    <location>
        <begin position="48"/>
        <end position="68"/>
    </location>
</feature>
<keyword evidence="7" id="KW-0997">Cell inner membrane</keyword>
<accession>A0A918XWG9</accession>
<dbReference type="AlphaFoldDB" id="A0A918XWG9"/>
<comment type="function">
    <text evidence="7">Part of the tripartite ATP-independent periplasmic (TRAP) transport system.</text>
</comment>
<keyword evidence="4 7" id="KW-0812">Transmembrane</keyword>
<evidence type="ECO:0000313" key="9">
    <source>
        <dbReference type="EMBL" id="GHD61223.1"/>
    </source>
</evidence>
<reference evidence="9" key="1">
    <citation type="journal article" date="2014" name="Int. J. Syst. Evol. Microbiol.">
        <title>Complete genome sequence of Corynebacterium casei LMG S-19264T (=DSM 44701T), isolated from a smear-ripened cheese.</title>
        <authorList>
            <consortium name="US DOE Joint Genome Institute (JGI-PGF)"/>
            <person name="Walter F."/>
            <person name="Albersmeier A."/>
            <person name="Kalinowski J."/>
            <person name="Ruckert C."/>
        </authorList>
    </citation>
    <scope>NUCLEOTIDE SEQUENCE</scope>
    <source>
        <strain evidence="9">KCTC 42651</strain>
    </source>
</reference>
<feature type="transmembrane region" description="Helical" evidence="7">
    <location>
        <begin position="89"/>
        <end position="110"/>
    </location>
</feature>
<dbReference type="RefSeq" id="WP_189994545.1">
    <property type="nucleotide sequence ID" value="NZ_BMZS01000012.1"/>
</dbReference>
<dbReference type="GO" id="GO:0022857">
    <property type="term" value="F:transmembrane transporter activity"/>
    <property type="evidence" value="ECO:0007669"/>
    <property type="project" value="UniProtKB-UniRule"/>
</dbReference>
<comment type="subunit">
    <text evidence="7">The complex comprises the extracytoplasmic solute receptor protein and the two transmembrane proteins.</text>
</comment>
<keyword evidence="10" id="KW-1185">Reference proteome</keyword>
<keyword evidence="6 7" id="KW-0472">Membrane</keyword>
<evidence type="ECO:0000313" key="10">
    <source>
        <dbReference type="Proteomes" id="UP000630353"/>
    </source>
</evidence>
<keyword evidence="2 7" id="KW-0813">Transport</keyword>
<evidence type="ECO:0000256" key="6">
    <source>
        <dbReference type="ARBA" id="ARBA00023136"/>
    </source>
</evidence>
<evidence type="ECO:0000256" key="7">
    <source>
        <dbReference type="RuleBase" id="RU369079"/>
    </source>
</evidence>